<protein>
    <recommendedName>
        <fullName evidence="1">CheW-like domain-containing protein</fullName>
    </recommendedName>
</protein>
<reference evidence="2" key="2">
    <citation type="submission" date="2021-08" db="EMBL/GenBank/DDBJ databases">
        <authorList>
            <person name="Tani A."/>
            <person name="Ola A."/>
            <person name="Ogura Y."/>
            <person name="Katsura K."/>
            <person name="Hayashi T."/>
        </authorList>
    </citation>
    <scope>NUCLEOTIDE SEQUENCE</scope>
    <source>
        <strain evidence="2">NBRC 103626</strain>
    </source>
</reference>
<comment type="caution">
    <text evidence="2">The sequence shown here is derived from an EMBL/GenBank/DDBJ whole genome shotgun (WGS) entry which is preliminary data.</text>
</comment>
<gene>
    <name evidence="2" type="ORF">NBEOAGPD_1091</name>
</gene>
<keyword evidence="3" id="KW-1185">Reference proteome</keyword>
<name>A0AA37M9U4_9HYPH</name>
<evidence type="ECO:0000313" key="2">
    <source>
        <dbReference type="EMBL" id="GJD77880.1"/>
    </source>
</evidence>
<dbReference type="RefSeq" id="WP_238301612.1">
    <property type="nucleotide sequence ID" value="NZ_BPQM01000025.1"/>
</dbReference>
<feature type="domain" description="CheW-like" evidence="1">
    <location>
        <begin position="15"/>
        <end position="153"/>
    </location>
</feature>
<dbReference type="EMBL" id="BPQM01000025">
    <property type="protein sequence ID" value="GJD77880.1"/>
    <property type="molecule type" value="Genomic_DNA"/>
</dbReference>
<dbReference type="GO" id="GO:0006935">
    <property type="term" value="P:chemotaxis"/>
    <property type="evidence" value="ECO:0007669"/>
    <property type="project" value="InterPro"/>
</dbReference>
<dbReference type="Gene3D" id="2.30.30.40">
    <property type="entry name" value="SH3 Domains"/>
    <property type="match status" value="1"/>
</dbReference>
<sequence>MAVSSVAVTAPAAPDGAYLLLDVAGTPCALPRAAAGEILPLPDLFRPPSCGAWLAGFLNLGGDAVPVVDLAQLLGLRDAAPEPGLHAHIVLGRDRALAYLVDRVTDLVTVAADAFRPVDPARSLNGCVAAAIARGDRLVHALDPDRLLSAEERMRVEAAARAAAARLAALPAA</sequence>
<dbReference type="PROSITE" id="PS50851">
    <property type="entry name" value="CHEW"/>
    <property type="match status" value="1"/>
</dbReference>
<dbReference type="Proteomes" id="UP001055108">
    <property type="component" value="Unassembled WGS sequence"/>
</dbReference>
<dbReference type="InterPro" id="IPR036061">
    <property type="entry name" value="CheW-like_dom_sf"/>
</dbReference>
<organism evidence="2 3">
    <name type="scientific">Methylobacterium gregans</name>
    <dbReference type="NCBI Taxonomy" id="374424"/>
    <lineage>
        <taxon>Bacteria</taxon>
        <taxon>Pseudomonadati</taxon>
        <taxon>Pseudomonadota</taxon>
        <taxon>Alphaproteobacteria</taxon>
        <taxon>Hyphomicrobiales</taxon>
        <taxon>Methylobacteriaceae</taxon>
        <taxon>Methylobacterium</taxon>
    </lineage>
</organism>
<dbReference type="InterPro" id="IPR039315">
    <property type="entry name" value="CheW"/>
</dbReference>
<dbReference type="Gene3D" id="2.40.50.180">
    <property type="entry name" value="CheA-289, Domain 4"/>
    <property type="match status" value="1"/>
</dbReference>
<dbReference type="GO" id="GO:0005829">
    <property type="term" value="C:cytosol"/>
    <property type="evidence" value="ECO:0007669"/>
    <property type="project" value="TreeGrafter"/>
</dbReference>
<dbReference type="GO" id="GO:0007165">
    <property type="term" value="P:signal transduction"/>
    <property type="evidence" value="ECO:0007669"/>
    <property type="project" value="InterPro"/>
</dbReference>
<accession>A0AA37M9U4</accession>
<evidence type="ECO:0000313" key="3">
    <source>
        <dbReference type="Proteomes" id="UP001055108"/>
    </source>
</evidence>
<dbReference type="AlphaFoldDB" id="A0AA37M9U4"/>
<dbReference type="SMART" id="SM00260">
    <property type="entry name" value="CheW"/>
    <property type="match status" value="1"/>
</dbReference>
<dbReference type="PANTHER" id="PTHR22617">
    <property type="entry name" value="CHEMOTAXIS SENSOR HISTIDINE KINASE-RELATED"/>
    <property type="match status" value="1"/>
</dbReference>
<dbReference type="PANTHER" id="PTHR22617:SF23">
    <property type="entry name" value="CHEMOTAXIS PROTEIN CHEW"/>
    <property type="match status" value="1"/>
</dbReference>
<reference evidence="2" key="1">
    <citation type="journal article" date="2016" name="Front. Microbiol.">
        <title>Genome Sequence of the Piezophilic, Mesophilic Sulfate-Reducing Bacterium Desulfovibrio indicus J2T.</title>
        <authorList>
            <person name="Cao J."/>
            <person name="Maignien L."/>
            <person name="Shao Z."/>
            <person name="Alain K."/>
            <person name="Jebbar M."/>
        </authorList>
    </citation>
    <scope>NUCLEOTIDE SEQUENCE</scope>
    <source>
        <strain evidence="2">NBRC 103626</strain>
    </source>
</reference>
<evidence type="ECO:0000259" key="1">
    <source>
        <dbReference type="PROSITE" id="PS50851"/>
    </source>
</evidence>
<proteinExistence type="predicted"/>
<dbReference type="InterPro" id="IPR002545">
    <property type="entry name" value="CheW-lke_dom"/>
</dbReference>
<dbReference type="SUPFAM" id="SSF50341">
    <property type="entry name" value="CheW-like"/>
    <property type="match status" value="1"/>
</dbReference>
<dbReference type="Pfam" id="PF01584">
    <property type="entry name" value="CheW"/>
    <property type="match status" value="1"/>
</dbReference>